<keyword evidence="6" id="KW-0067">ATP-binding</keyword>
<protein>
    <recommendedName>
        <fullName evidence="1">non-specific serine/threonine protein kinase</fullName>
        <ecNumber evidence="1">2.7.11.1</ecNumber>
    </recommendedName>
</protein>
<dbReference type="InterPro" id="IPR011009">
    <property type="entry name" value="Kinase-like_dom_sf"/>
</dbReference>
<evidence type="ECO:0000256" key="7">
    <source>
        <dbReference type="ARBA" id="ARBA00047899"/>
    </source>
</evidence>
<evidence type="ECO:0000256" key="2">
    <source>
        <dbReference type="ARBA" id="ARBA00022527"/>
    </source>
</evidence>
<evidence type="ECO:0000256" key="5">
    <source>
        <dbReference type="ARBA" id="ARBA00022777"/>
    </source>
</evidence>
<dbReference type="Gene3D" id="1.10.510.10">
    <property type="entry name" value="Transferase(Phosphotransferase) domain 1"/>
    <property type="match status" value="1"/>
</dbReference>
<dbReference type="Pfam" id="PF01163">
    <property type="entry name" value="RIO1"/>
    <property type="match status" value="1"/>
</dbReference>
<evidence type="ECO:0000256" key="4">
    <source>
        <dbReference type="ARBA" id="ARBA00022741"/>
    </source>
</evidence>
<comment type="caution">
    <text evidence="10">The sequence shown here is derived from an EMBL/GenBank/DDBJ whole genome shotgun (WGS) entry which is preliminary data.</text>
</comment>
<sequence length="233" mass="27287">MAKFDNTLLSAHKTLIQAADGRSQADVYEVKQGQHSYIIKDYSARPKLFQMTICRWQLKREWLALLKLRHLSHVPKPIFRNDNQLVMSKLPLAKNSLNQANCAALERQIRKIHQSGVCHNDLHSRNLMLDPRHAYIFDFGAASFKAPNNRTLVTAIQHKFFAVCCFVDRMSVVKYKWKRNRQLLRHDEAKFVSVIEQSRWISRAWRRFKQWRKAKPAPTTALPHVSMSQGAYY</sequence>
<keyword evidence="11" id="KW-1185">Reference proteome</keyword>
<reference evidence="10" key="1">
    <citation type="submission" date="2021-07" db="EMBL/GenBank/DDBJ databases">
        <title>Neiella marina sp. nov., isolated from the intestinal content of sea cucumber Apostichopus japonicus.</title>
        <authorList>
            <person name="Bai X."/>
        </authorList>
    </citation>
    <scope>NUCLEOTIDE SEQUENCE</scope>
    <source>
        <strain evidence="10">126</strain>
    </source>
</reference>
<evidence type="ECO:0000256" key="8">
    <source>
        <dbReference type="ARBA" id="ARBA00048679"/>
    </source>
</evidence>
<evidence type="ECO:0000256" key="1">
    <source>
        <dbReference type="ARBA" id="ARBA00012513"/>
    </source>
</evidence>
<keyword evidence="2" id="KW-0723">Serine/threonine-protein kinase</keyword>
<dbReference type="Proteomes" id="UP001166251">
    <property type="component" value="Unassembled WGS sequence"/>
</dbReference>
<organism evidence="10 11">
    <name type="scientific">Neiella holothuriorum</name>
    <dbReference type="NCBI Taxonomy" id="2870530"/>
    <lineage>
        <taxon>Bacteria</taxon>
        <taxon>Pseudomonadati</taxon>
        <taxon>Pseudomonadota</taxon>
        <taxon>Gammaproteobacteria</taxon>
        <taxon>Alteromonadales</taxon>
        <taxon>Echinimonadaceae</taxon>
        <taxon>Neiella</taxon>
    </lineage>
</organism>
<evidence type="ECO:0000259" key="9">
    <source>
        <dbReference type="Pfam" id="PF01163"/>
    </source>
</evidence>
<dbReference type="RefSeq" id="WP_220104156.1">
    <property type="nucleotide sequence ID" value="NZ_JAHZSS010000011.1"/>
</dbReference>
<evidence type="ECO:0000256" key="3">
    <source>
        <dbReference type="ARBA" id="ARBA00022679"/>
    </source>
</evidence>
<dbReference type="EC" id="2.7.11.1" evidence="1"/>
<dbReference type="EMBL" id="JAHZSS010000011">
    <property type="protein sequence ID" value="MBW8191476.1"/>
    <property type="molecule type" value="Genomic_DNA"/>
</dbReference>
<comment type="catalytic activity">
    <reaction evidence="8">
        <text>L-seryl-[protein] + ATP = O-phospho-L-seryl-[protein] + ADP + H(+)</text>
        <dbReference type="Rhea" id="RHEA:17989"/>
        <dbReference type="Rhea" id="RHEA-COMP:9863"/>
        <dbReference type="Rhea" id="RHEA-COMP:11604"/>
        <dbReference type="ChEBI" id="CHEBI:15378"/>
        <dbReference type="ChEBI" id="CHEBI:29999"/>
        <dbReference type="ChEBI" id="CHEBI:30616"/>
        <dbReference type="ChEBI" id="CHEBI:83421"/>
        <dbReference type="ChEBI" id="CHEBI:456216"/>
        <dbReference type="EC" id="2.7.11.1"/>
    </reaction>
</comment>
<dbReference type="SUPFAM" id="SSF56112">
    <property type="entry name" value="Protein kinase-like (PK-like)"/>
    <property type="match status" value="1"/>
</dbReference>
<keyword evidence="3" id="KW-0808">Transferase</keyword>
<evidence type="ECO:0000313" key="10">
    <source>
        <dbReference type="EMBL" id="MBW8191476.1"/>
    </source>
</evidence>
<dbReference type="InterPro" id="IPR018934">
    <property type="entry name" value="RIO_dom"/>
</dbReference>
<evidence type="ECO:0000313" key="11">
    <source>
        <dbReference type="Proteomes" id="UP001166251"/>
    </source>
</evidence>
<evidence type="ECO:0000256" key="6">
    <source>
        <dbReference type="ARBA" id="ARBA00022840"/>
    </source>
</evidence>
<keyword evidence="4" id="KW-0547">Nucleotide-binding</keyword>
<keyword evidence="5" id="KW-0418">Kinase</keyword>
<accession>A0ABS7EGK4</accession>
<comment type="catalytic activity">
    <reaction evidence="7">
        <text>L-threonyl-[protein] + ATP = O-phospho-L-threonyl-[protein] + ADP + H(+)</text>
        <dbReference type="Rhea" id="RHEA:46608"/>
        <dbReference type="Rhea" id="RHEA-COMP:11060"/>
        <dbReference type="Rhea" id="RHEA-COMP:11605"/>
        <dbReference type="ChEBI" id="CHEBI:15378"/>
        <dbReference type="ChEBI" id="CHEBI:30013"/>
        <dbReference type="ChEBI" id="CHEBI:30616"/>
        <dbReference type="ChEBI" id="CHEBI:61977"/>
        <dbReference type="ChEBI" id="CHEBI:456216"/>
        <dbReference type="EC" id="2.7.11.1"/>
    </reaction>
</comment>
<proteinExistence type="predicted"/>
<feature type="domain" description="RIO-type" evidence="9">
    <location>
        <begin position="49"/>
        <end position="141"/>
    </location>
</feature>
<gene>
    <name evidence="10" type="ORF">K0504_10550</name>
</gene>
<name>A0ABS7EGK4_9GAMM</name>